<gene>
    <name evidence="6" type="ORF">C7959_1506</name>
</gene>
<evidence type="ECO:0000313" key="6">
    <source>
        <dbReference type="EMBL" id="TDX44582.1"/>
    </source>
</evidence>
<comment type="subunit">
    <text evidence="3">Dimerizes in the presence of ATP but not ADP; ATP-binding is required for double-stranded (ds)DNA-binding. Interacts with DnaA.</text>
</comment>
<dbReference type="AlphaFoldDB" id="A0A4R8GGD8"/>
<reference evidence="6 7" key="1">
    <citation type="submission" date="2019-03" db="EMBL/GenBank/DDBJ databases">
        <title>Subsurface microbial communities from deep shales in Ohio and West Virginia, USA.</title>
        <authorList>
            <person name="Wrighton K."/>
        </authorList>
    </citation>
    <scope>NUCLEOTIDE SEQUENCE [LARGE SCALE GENOMIC DNA]</scope>
    <source>
        <strain evidence="6 7">MSL 6dP</strain>
    </source>
</reference>
<comment type="catalytic activity">
    <reaction evidence="2">
        <text>ATP + H2O = ADP + phosphate + H(+)</text>
        <dbReference type="Rhea" id="RHEA:13065"/>
        <dbReference type="ChEBI" id="CHEBI:15377"/>
        <dbReference type="ChEBI" id="CHEBI:15378"/>
        <dbReference type="ChEBI" id="CHEBI:30616"/>
        <dbReference type="ChEBI" id="CHEBI:43474"/>
        <dbReference type="ChEBI" id="CHEBI:456216"/>
    </reaction>
</comment>
<feature type="domain" description="AAA" evidence="5">
    <location>
        <begin position="5"/>
        <end position="184"/>
    </location>
</feature>
<evidence type="ECO:0000256" key="2">
    <source>
        <dbReference type="ARBA" id="ARBA00049360"/>
    </source>
</evidence>
<dbReference type="RefSeq" id="WP_166668024.1">
    <property type="nucleotide sequence ID" value="NZ_SOEG01000050.1"/>
</dbReference>
<protein>
    <recommendedName>
        <fullName evidence="4">Sporulation initiation inhibitor protein Soj</fullName>
    </recommendedName>
</protein>
<dbReference type="EMBL" id="SOEG01000050">
    <property type="protein sequence ID" value="TDX44582.1"/>
    <property type="molecule type" value="Genomic_DNA"/>
</dbReference>
<dbReference type="PIRSF" id="PIRSF009320">
    <property type="entry name" value="Nuc_binding_HP_1000"/>
    <property type="match status" value="1"/>
</dbReference>
<keyword evidence="7" id="KW-1185">Reference proteome</keyword>
<name>A0A4R8GGD8_9FIRM</name>
<sequence length="261" mass="29207">METTTKVISIINQKGGVGKTTTALNLAYSLTEFDKRVLIIDLDSQANLTDTVGFEDEETKVITSYELLTEKVGFIEAIQESKLVNLDLIASKVDLADVEIEIADIIGRETILRDSIGKVRDQLEYDYIIIDCPPSLSLVTINALSASDSIIIPAEPSVYSISGFSKLLDIFNVIQEKINDKLAIEGVLITRVDARTKIAKSFEDKLRELFGDKIFETVIHQNVRVAESQEEQLPVYLHDRQARASQEYIDLAKELLSNELR</sequence>
<comment type="similarity">
    <text evidence="1">Belongs to the ParA family.</text>
</comment>
<dbReference type="Proteomes" id="UP000295832">
    <property type="component" value="Unassembled WGS sequence"/>
</dbReference>
<evidence type="ECO:0000259" key="5">
    <source>
        <dbReference type="Pfam" id="PF13614"/>
    </source>
</evidence>
<dbReference type="InterPro" id="IPR027417">
    <property type="entry name" value="P-loop_NTPase"/>
</dbReference>
<dbReference type="InterPro" id="IPR050678">
    <property type="entry name" value="DNA_Partitioning_ATPase"/>
</dbReference>
<dbReference type="CDD" id="cd02042">
    <property type="entry name" value="ParAB_family"/>
    <property type="match status" value="1"/>
</dbReference>
<dbReference type="Gene3D" id="3.40.50.300">
    <property type="entry name" value="P-loop containing nucleotide triphosphate hydrolases"/>
    <property type="match status" value="1"/>
</dbReference>
<evidence type="ECO:0000256" key="3">
    <source>
        <dbReference type="ARBA" id="ARBA00062323"/>
    </source>
</evidence>
<dbReference type="Pfam" id="PF13614">
    <property type="entry name" value="AAA_31"/>
    <property type="match status" value="1"/>
</dbReference>
<evidence type="ECO:0000256" key="1">
    <source>
        <dbReference type="ARBA" id="ARBA00006976"/>
    </source>
</evidence>
<dbReference type="PANTHER" id="PTHR13696">
    <property type="entry name" value="P-LOOP CONTAINING NUCLEOSIDE TRIPHOSPHATE HYDROLASE"/>
    <property type="match status" value="1"/>
</dbReference>
<evidence type="ECO:0000313" key="7">
    <source>
        <dbReference type="Proteomes" id="UP000295832"/>
    </source>
</evidence>
<dbReference type="FunFam" id="3.40.50.300:FF:000285">
    <property type="entry name" value="Sporulation initiation inhibitor Soj"/>
    <property type="match status" value="1"/>
</dbReference>
<accession>A0A4R8GGD8</accession>
<proteinExistence type="inferred from homology"/>
<dbReference type="SUPFAM" id="SSF52540">
    <property type="entry name" value="P-loop containing nucleoside triphosphate hydrolases"/>
    <property type="match status" value="1"/>
</dbReference>
<organism evidence="6 7">
    <name type="scientific">Orenia marismortui</name>
    <dbReference type="NCBI Taxonomy" id="46469"/>
    <lineage>
        <taxon>Bacteria</taxon>
        <taxon>Bacillati</taxon>
        <taxon>Bacillota</taxon>
        <taxon>Clostridia</taxon>
        <taxon>Halanaerobiales</taxon>
        <taxon>Halobacteroidaceae</taxon>
        <taxon>Orenia</taxon>
    </lineage>
</organism>
<comment type="caution">
    <text evidence="6">The sequence shown here is derived from an EMBL/GenBank/DDBJ whole genome shotgun (WGS) entry which is preliminary data.</text>
</comment>
<dbReference type="InterPro" id="IPR025669">
    <property type="entry name" value="AAA_dom"/>
</dbReference>
<dbReference type="PANTHER" id="PTHR13696:SF99">
    <property type="entry name" value="COBYRINIC ACID AC-DIAMIDE SYNTHASE"/>
    <property type="match status" value="1"/>
</dbReference>
<evidence type="ECO:0000256" key="4">
    <source>
        <dbReference type="ARBA" id="ARBA00071824"/>
    </source>
</evidence>